<name>A0A4D4MAW2_STRAX</name>
<gene>
    <name evidence="3" type="ORF">SAV14893_084190</name>
</gene>
<feature type="compositionally biased region" description="Basic residues" evidence="1">
    <location>
        <begin position="375"/>
        <end position="388"/>
    </location>
</feature>
<dbReference type="GO" id="GO:0003700">
    <property type="term" value="F:DNA-binding transcription factor activity"/>
    <property type="evidence" value="ECO:0007669"/>
    <property type="project" value="InterPro"/>
</dbReference>
<protein>
    <recommendedName>
        <fullName evidence="2">HTH araC/xylS-type domain-containing protein</fullName>
    </recommendedName>
</protein>
<feature type="region of interest" description="Disordered" evidence="1">
    <location>
        <begin position="345"/>
        <end position="389"/>
    </location>
</feature>
<reference evidence="3 4" key="1">
    <citation type="submission" date="2019-04" db="EMBL/GenBank/DDBJ databases">
        <title>Draft genome sequences of Streptomyces avermitilis NBRC 14893.</title>
        <authorList>
            <person name="Komaki H."/>
            <person name="Tamura T."/>
            <person name="Hosoyama A."/>
        </authorList>
    </citation>
    <scope>NUCLEOTIDE SEQUENCE [LARGE SCALE GENOMIC DNA]</scope>
    <source>
        <strain evidence="3 4">NBRC 14893</strain>
    </source>
</reference>
<evidence type="ECO:0000256" key="1">
    <source>
        <dbReference type="SAM" id="MobiDB-lite"/>
    </source>
</evidence>
<feature type="compositionally biased region" description="Basic residues" evidence="1">
    <location>
        <begin position="354"/>
        <end position="366"/>
    </location>
</feature>
<feature type="domain" description="HTH araC/xylS-type" evidence="2">
    <location>
        <begin position="215"/>
        <end position="273"/>
    </location>
</feature>
<evidence type="ECO:0000259" key="2">
    <source>
        <dbReference type="PROSITE" id="PS01124"/>
    </source>
</evidence>
<accession>A0A4D4MAW2</accession>
<dbReference type="PROSITE" id="PS01124">
    <property type="entry name" value="HTH_ARAC_FAMILY_2"/>
    <property type="match status" value="1"/>
</dbReference>
<sequence length="914" mass="99032">MTLCSRDVPAAERFSWFCELVARDMAPHDIVTEHVQDFSASATLLSLGEGIGVSSVAFPAMQSIRSRRLIRRSDPELWVLALVVKGAMQREQGRNQVNPRPGDLVLYDSSQPYWASIATDDVAQSIVLHLPRRTVPVPEQALRRMVATALPSRTGIGALLSQLLGGLVEQGPKLEAGQTGRVASAVVDLTTAFLAGLSGADGPQTTAARRVAQLHQIKSFIRSRLGEPGLTPTAVAAAHHISLRALQYLFREDGRTVGAFIREQRLERCRAGLADPVWPGTASPRSRSVPVSVMLPRSAGLSRHVTECPRASTVGTAEDRRRKAAPGTLAEARFRLGWFRPPLGREAPEGPVAGRRRGTTPRRYGHARVSVPARRPQRAQRLARRRSSTPRVCPRFLSHGWGASAATSTCQSAPDVRAGAPLGSGGMTDRVLELLRTRPDLAELAAFPFGFDVSRAYHVEAVHLASGAPLEPIAGDDTGGTYFLCGATAVLHASSEGDAVLLADSVGEALEILVRLPWWCENISAELDEEDLLAEVRAADHAAREEFAPELDAQRAALISGLGLPDRPLAELLAMSQSAAGRTEPDHVLLNSRELCAYRLEESFRQPLRDVVLGPGREVLERMRRGGLGAREEAAGDPVLRAGVLRAAQYDRRDGDLPLLRLLLEHESAARTERFEERRLAAVLVALHGREGDVSLLRSATGGQVTDSAEAVEWARAEEAKRYGRDVAAESEFTWIELARRQGRIERARVALIRMLDDTGPDADRLRELSRALERIGDYAQAARAQFNLLSLQDTAWDRASEAYVLARLERRRGDLVAAGRALERARAAVGAGGTTPGGADCQWHRRGLGRLITEQHLELTLAAAEAGDAELARATMGHGRLLLDTVGKESAKALSRLSTRAKWAVAGLRPPGA</sequence>
<dbReference type="GO" id="GO:0043565">
    <property type="term" value="F:sequence-specific DNA binding"/>
    <property type="evidence" value="ECO:0007669"/>
    <property type="project" value="InterPro"/>
</dbReference>
<proteinExistence type="predicted"/>
<dbReference type="EMBL" id="BJHX01000001">
    <property type="protein sequence ID" value="GDY69026.1"/>
    <property type="molecule type" value="Genomic_DNA"/>
</dbReference>
<evidence type="ECO:0000313" key="3">
    <source>
        <dbReference type="EMBL" id="GDY69026.1"/>
    </source>
</evidence>
<comment type="caution">
    <text evidence="3">The sequence shown here is derived from an EMBL/GenBank/DDBJ whole genome shotgun (WGS) entry which is preliminary data.</text>
</comment>
<dbReference type="Proteomes" id="UP000302139">
    <property type="component" value="Unassembled WGS sequence"/>
</dbReference>
<dbReference type="Gene3D" id="1.10.10.60">
    <property type="entry name" value="Homeodomain-like"/>
    <property type="match status" value="1"/>
</dbReference>
<dbReference type="InterPro" id="IPR018060">
    <property type="entry name" value="HTH_AraC"/>
</dbReference>
<organism evidence="3 4">
    <name type="scientific">Streptomyces avermitilis</name>
    <dbReference type="NCBI Taxonomy" id="33903"/>
    <lineage>
        <taxon>Bacteria</taxon>
        <taxon>Bacillati</taxon>
        <taxon>Actinomycetota</taxon>
        <taxon>Actinomycetes</taxon>
        <taxon>Kitasatosporales</taxon>
        <taxon>Streptomycetaceae</taxon>
        <taxon>Streptomyces</taxon>
    </lineage>
</organism>
<evidence type="ECO:0000313" key="4">
    <source>
        <dbReference type="Proteomes" id="UP000302139"/>
    </source>
</evidence>
<dbReference type="AlphaFoldDB" id="A0A4D4MAW2"/>